<keyword evidence="10 15" id="KW-0408">Iron</keyword>
<evidence type="ECO:0000256" key="3">
    <source>
        <dbReference type="ARBA" id="ARBA00005493"/>
    </source>
</evidence>
<keyword evidence="9 15" id="KW-0560">Oxidoreductase</keyword>
<feature type="binding site" evidence="16">
    <location>
        <position position="235"/>
    </location>
    <ligand>
        <name>S-adenosyl-L-methionine</name>
        <dbReference type="ChEBI" id="CHEBI:59789"/>
        <label>2</label>
    </ligand>
</feature>
<comment type="cofactor">
    <cofactor evidence="15 17">
        <name>[4Fe-4S] cluster</name>
        <dbReference type="ChEBI" id="CHEBI:49883"/>
    </cofactor>
    <text evidence="15 17">Binds 1 [4Fe-4S] cluster. The cluster is coordinated with 3 cysteines and an exchangeable S-adenosyl-L-methionine.</text>
</comment>
<keyword evidence="5 15" id="KW-0004">4Fe-4S</keyword>
<keyword evidence="8 15" id="KW-0479">Metal-binding</keyword>
<evidence type="ECO:0000256" key="1">
    <source>
        <dbReference type="ARBA" id="ARBA00004496"/>
    </source>
</evidence>
<feature type="binding site" evidence="17">
    <location>
        <position position="57"/>
    </location>
    <ligand>
        <name>[4Fe-4S] cluster</name>
        <dbReference type="ChEBI" id="CHEBI:49883"/>
        <note>4Fe-4S-S-AdoMet</note>
    </ligand>
</feature>
<dbReference type="SFLD" id="SFLDG01082">
    <property type="entry name" value="B12-binding_domain_containing"/>
    <property type="match status" value="1"/>
</dbReference>
<evidence type="ECO:0000256" key="14">
    <source>
        <dbReference type="ARBA" id="ARBA00048321"/>
    </source>
</evidence>
<dbReference type="SUPFAM" id="SSF102114">
    <property type="entry name" value="Radical SAM enzymes"/>
    <property type="match status" value="1"/>
</dbReference>
<dbReference type="NCBIfam" id="TIGR00538">
    <property type="entry name" value="hemN"/>
    <property type="match status" value="1"/>
</dbReference>
<dbReference type="EC" id="1.3.98.3" evidence="15"/>
<feature type="binding site" evidence="16">
    <location>
        <position position="47"/>
    </location>
    <ligand>
        <name>S-adenosyl-L-methionine</name>
        <dbReference type="ChEBI" id="CHEBI:59789"/>
        <label>1</label>
    </ligand>
</feature>
<comment type="subunit">
    <text evidence="4">Monomer.</text>
</comment>
<evidence type="ECO:0000256" key="8">
    <source>
        <dbReference type="ARBA" id="ARBA00022723"/>
    </source>
</evidence>
<feature type="binding site" evidence="16">
    <location>
        <begin position="59"/>
        <end position="61"/>
    </location>
    <ligand>
        <name>S-adenosyl-L-methionine</name>
        <dbReference type="ChEBI" id="CHEBI:59789"/>
        <label>2</label>
    </ligand>
</feature>
<dbReference type="AlphaFoldDB" id="A0A418VTZ0"/>
<comment type="caution">
    <text evidence="19">The sequence shown here is derived from an EMBL/GenBank/DDBJ whole genome shotgun (WGS) entry which is preliminary data.</text>
</comment>
<dbReference type="GO" id="GO:0004109">
    <property type="term" value="F:coproporphyrinogen oxidase activity"/>
    <property type="evidence" value="ECO:0007669"/>
    <property type="project" value="InterPro"/>
</dbReference>
<dbReference type="InterPro" id="IPR007197">
    <property type="entry name" value="rSAM"/>
</dbReference>
<feature type="binding site" evidence="17">
    <location>
        <position position="53"/>
    </location>
    <ligand>
        <name>[4Fe-4S] cluster</name>
        <dbReference type="ChEBI" id="CHEBI:49883"/>
        <note>4Fe-4S-S-AdoMet</note>
    </ligand>
</feature>
<evidence type="ECO:0000256" key="5">
    <source>
        <dbReference type="ARBA" id="ARBA00022485"/>
    </source>
</evidence>
<dbReference type="InterPro" id="IPR023404">
    <property type="entry name" value="rSAM_horseshoe"/>
</dbReference>
<comment type="subcellular location">
    <subcellularLocation>
        <location evidence="1 15">Cytoplasm</location>
    </subcellularLocation>
</comment>
<reference evidence="19 20" key="1">
    <citation type="submission" date="2018-09" db="EMBL/GenBank/DDBJ databases">
        <authorList>
            <person name="Zhu H."/>
        </authorList>
    </citation>
    <scope>NUCLEOTIDE SEQUENCE [LARGE SCALE GENOMIC DNA]</scope>
    <source>
        <strain evidence="19 20">K1W22B-8</strain>
    </source>
</reference>
<organism evidence="19 20">
    <name type="scientific">Oleomonas cavernae</name>
    <dbReference type="NCBI Taxonomy" id="2320859"/>
    <lineage>
        <taxon>Bacteria</taxon>
        <taxon>Pseudomonadati</taxon>
        <taxon>Pseudomonadota</taxon>
        <taxon>Alphaproteobacteria</taxon>
        <taxon>Acetobacterales</taxon>
        <taxon>Acetobacteraceae</taxon>
        <taxon>Oleomonas</taxon>
    </lineage>
</organism>
<dbReference type="Gene3D" id="3.80.30.20">
    <property type="entry name" value="tm_1862 like domain"/>
    <property type="match status" value="1"/>
</dbReference>
<evidence type="ECO:0000256" key="10">
    <source>
        <dbReference type="ARBA" id="ARBA00023004"/>
    </source>
</evidence>
<keyword evidence="7 15" id="KW-0949">S-adenosyl-L-methionine</keyword>
<dbReference type="EMBL" id="QYUK01000016">
    <property type="protein sequence ID" value="RJF80606.1"/>
    <property type="molecule type" value="Genomic_DNA"/>
</dbReference>
<feature type="binding site" evidence="16">
    <location>
        <position position="164"/>
    </location>
    <ligand>
        <name>S-adenosyl-L-methionine</name>
        <dbReference type="ChEBI" id="CHEBI:59789"/>
        <label>2</label>
    </ligand>
</feature>
<dbReference type="Proteomes" id="UP000284605">
    <property type="component" value="Unassembled WGS sequence"/>
</dbReference>
<feature type="binding site" evidence="16">
    <location>
        <position position="201"/>
    </location>
    <ligand>
        <name>S-adenosyl-L-methionine</name>
        <dbReference type="ChEBI" id="CHEBI:59789"/>
        <label>2</label>
    </ligand>
</feature>
<dbReference type="GO" id="GO:0005737">
    <property type="term" value="C:cytoplasm"/>
    <property type="evidence" value="ECO:0007669"/>
    <property type="project" value="UniProtKB-SubCell"/>
</dbReference>
<keyword evidence="11 15" id="KW-0411">Iron-sulfur</keyword>
<keyword evidence="20" id="KW-1185">Reference proteome</keyword>
<dbReference type="InterPro" id="IPR058240">
    <property type="entry name" value="rSAM_sf"/>
</dbReference>
<evidence type="ECO:0000256" key="16">
    <source>
        <dbReference type="PIRSR" id="PIRSR000167-1"/>
    </source>
</evidence>
<dbReference type="PROSITE" id="PS51918">
    <property type="entry name" value="RADICAL_SAM"/>
    <property type="match status" value="1"/>
</dbReference>
<feature type="binding site" evidence="16">
    <location>
        <position position="137"/>
    </location>
    <ligand>
        <name>S-adenosyl-L-methionine</name>
        <dbReference type="ChEBI" id="CHEBI:59789"/>
        <label>1</label>
    </ligand>
</feature>
<evidence type="ECO:0000256" key="15">
    <source>
        <dbReference type="PIRNR" id="PIRNR000167"/>
    </source>
</evidence>
<accession>A0A418VTZ0</accession>
<evidence type="ECO:0000256" key="2">
    <source>
        <dbReference type="ARBA" id="ARBA00004785"/>
    </source>
</evidence>
<feature type="binding site" evidence="16">
    <location>
        <position position="321"/>
    </location>
    <ligand>
        <name>S-adenosyl-L-methionine</name>
        <dbReference type="ChEBI" id="CHEBI:59789"/>
        <label>1</label>
    </ligand>
</feature>
<dbReference type="InterPro" id="IPR004558">
    <property type="entry name" value="Coprogen_oxidase_HemN"/>
</dbReference>
<comment type="function">
    <text evidence="13">Involved in the heme biosynthesis. Catalyzes the anaerobic oxidative decarboxylation of propionate groups of rings A and B of coproporphyrinogen III to yield the vinyl groups in protoporphyrinogen IX.</text>
</comment>
<keyword evidence="12 15" id="KW-0627">Porphyrin biosynthesis</keyword>
<dbReference type="OrthoDB" id="9808022at2"/>
<keyword evidence="6 15" id="KW-0963">Cytoplasm</keyword>
<evidence type="ECO:0000256" key="13">
    <source>
        <dbReference type="ARBA" id="ARBA00024295"/>
    </source>
</evidence>
<evidence type="ECO:0000256" key="17">
    <source>
        <dbReference type="PIRSR" id="PIRSR000167-2"/>
    </source>
</evidence>
<sequence length="451" mass="48814">MPQTALAHRYPRYTSFPTAPHFHAAVAADTYAGWLEALPADEALSLYVHVPYCESLCFFCGCHMKVTNRLSHVQRYVAALSAEAAQVGAALGSKRRLAHLHFGGGSPTILPPEEIERLMAALRALFVIDETCEIAVEIDPRGVDEAKLDAWAAAGMTRASLGVQDLDPKVQQAINRVQPFETVAAVVEGLCRRGVGSINIDLVHGLPYQTVDGVRQTIRQVLSLKPDRLALFGYAHVPAMKPHQRLIPEAALPGPAERHAQLQAACDELSAAGYEAIGLDHFARPDDALAQAARAGRLHRNFQGYTTDDAAILIGLGPSSISELPQGYAQNQVDISLWAQTVEAGRLATRRGIALRPTDHLRRAVIERLMCDYAADIGRLAVAHKLDPRAIEDAWPRLAPLEAAGVVTRVGLHIAIPFAARHQVQRVAACFDDRFTGPEVMPGPQPQAACA</sequence>
<gene>
    <name evidence="19" type="primary">hemN</name>
    <name evidence="19" type="ORF">D3874_26185</name>
</gene>
<dbReference type="SFLD" id="SFLDS00029">
    <property type="entry name" value="Radical_SAM"/>
    <property type="match status" value="1"/>
</dbReference>
<dbReference type="SFLD" id="SFLDG01065">
    <property type="entry name" value="anaerobic_coproporphyrinogen-I"/>
    <property type="match status" value="1"/>
</dbReference>
<comment type="catalytic activity">
    <reaction evidence="14 15">
        <text>coproporphyrinogen III + 2 S-adenosyl-L-methionine = protoporphyrinogen IX + 2 5'-deoxyadenosine + 2 L-methionine + 2 CO2</text>
        <dbReference type="Rhea" id="RHEA:15425"/>
        <dbReference type="ChEBI" id="CHEBI:16526"/>
        <dbReference type="ChEBI" id="CHEBI:17319"/>
        <dbReference type="ChEBI" id="CHEBI:57307"/>
        <dbReference type="ChEBI" id="CHEBI:57309"/>
        <dbReference type="ChEBI" id="CHEBI:57844"/>
        <dbReference type="ChEBI" id="CHEBI:59789"/>
        <dbReference type="EC" id="1.3.98.3"/>
    </reaction>
</comment>
<dbReference type="Gene3D" id="1.10.10.920">
    <property type="match status" value="1"/>
</dbReference>
<dbReference type="GO" id="GO:0051539">
    <property type="term" value="F:4 iron, 4 sulfur cluster binding"/>
    <property type="evidence" value="ECO:0007669"/>
    <property type="project" value="UniProtKB-KW"/>
</dbReference>
<dbReference type="PANTHER" id="PTHR13932:SF6">
    <property type="entry name" value="OXYGEN-INDEPENDENT COPROPORPHYRINOGEN III OXIDASE"/>
    <property type="match status" value="1"/>
</dbReference>
<evidence type="ECO:0000256" key="4">
    <source>
        <dbReference type="ARBA" id="ARBA00011245"/>
    </source>
</evidence>
<feature type="binding site" evidence="16">
    <location>
        <position position="104"/>
    </location>
    <ligand>
        <name>S-adenosyl-L-methionine</name>
        <dbReference type="ChEBI" id="CHEBI:59789"/>
        <label>1</label>
    </ligand>
</feature>
<dbReference type="SMART" id="SM00729">
    <property type="entry name" value="Elp3"/>
    <property type="match status" value="1"/>
</dbReference>
<evidence type="ECO:0000256" key="7">
    <source>
        <dbReference type="ARBA" id="ARBA00022691"/>
    </source>
</evidence>
<evidence type="ECO:0000313" key="20">
    <source>
        <dbReference type="Proteomes" id="UP000284605"/>
    </source>
</evidence>
<dbReference type="UniPathway" id="UPA00251">
    <property type="reaction ID" value="UER00323"/>
</dbReference>
<proteinExistence type="inferred from homology"/>
<feature type="binding site" evidence="16">
    <location>
        <position position="176"/>
    </location>
    <ligand>
        <name>S-adenosyl-L-methionine</name>
        <dbReference type="ChEBI" id="CHEBI:59789"/>
        <label>2</label>
    </ligand>
</feature>
<dbReference type="GO" id="GO:0006782">
    <property type="term" value="P:protoporphyrinogen IX biosynthetic process"/>
    <property type="evidence" value="ECO:0007669"/>
    <property type="project" value="UniProtKB-UniPathway"/>
</dbReference>
<dbReference type="RefSeq" id="WP_119782657.1">
    <property type="nucleotide sequence ID" value="NZ_QYUK01000016.1"/>
</dbReference>
<dbReference type="InterPro" id="IPR034505">
    <property type="entry name" value="Coproporphyrinogen-III_oxidase"/>
</dbReference>
<evidence type="ECO:0000256" key="12">
    <source>
        <dbReference type="ARBA" id="ARBA00023244"/>
    </source>
</evidence>
<feature type="domain" description="Radical SAM core" evidence="18">
    <location>
        <begin position="38"/>
        <end position="269"/>
    </location>
</feature>
<evidence type="ECO:0000259" key="18">
    <source>
        <dbReference type="PROSITE" id="PS51918"/>
    </source>
</evidence>
<evidence type="ECO:0000313" key="19">
    <source>
        <dbReference type="EMBL" id="RJF80606.1"/>
    </source>
</evidence>
<feature type="binding site" evidence="17">
    <location>
        <position position="60"/>
    </location>
    <ligand>
        <name>[4Fe-4S] cluster</name>
        <dbReference type="ChEBI" id="CHEBI:49883"/>
        <note>4Fe-4S-S-AdoMet</note>
    </ligand>
</feature>
<comment type="similarity">
    <text evidence="3 15">Belongs to the anaerobic coproporphyrinogen-III oxidase family.</text>
</comment>
<comment type="pathway">
    <text evidence="2 15">Porphyrin-containing compound metabolism; protoporphyrin-IX biosynthesis; protoporphyrinogen-IX from coproporphyrinogen-III (AdoMet route): step 1/1.</text>
</comment>
<dbReference type="GO" id="GO:0051989">
    <property type="term" value="F:coproporphyrinogen dehydrogenase activity"/>
    <property type="evidence" value="ECO:0007669"/>
    <property type="project" value="UniProtKB-EC"/>
</dbReference>
<dbReference type="InterPro" id="IPR006638">
    <property type="entry name" value="Elp3/MiaA/NifB-like_rSAM"/>
</dbReference>
<evidence type="ECO:0000256" key="9">
    <source>
        <dbReference type="ARBA" id="ARBA00023002"/>
    </source>
</evidence>
<name>A0A418VTZ0_9PROT</name>
<dbReference type="GO" id="GO:0046872">
    <property type="term" value="F:metal ion binding"/>
    <property type="evidence" value="ECO:0007669"/>
    <property type="project" value="UniProtKB-KW"/>
</dbReference>
<protein>
    <recommendedName>
        <fullName evidence="15">Coproporphyrinogen-III oxidase</fullName>
        <ecNumber evidence="15">1.3.98.3</ecNumber>
    </recommendedName>
</protein>
<dbReference type="PIRSF" id="PIRSF000167">
    <property type="entry name" value="HemN"/>
    <property type="match status" value="1"/>
</dbReference>
<evidence type="ECO:0000256" key="6">
    <source>
        <dbReference type="ARBA" id="ARBA00022490"/>
    </source>
</evidence>
<dbReference type="PANTHER" id="PTHR13932">
    <property type="entry name" value="COPROPORPHYRINIGEN III OXIDASE"/>
    <property type="match status" value="1"/>
</dbReference>
<evidence type="ECO:0000256" key="11">
    <source>
        <dbReference type="ARBA" id="ARBA00023014"/>
    </source>
</evidence>
<dbReference type="Pfam" id="PF04055">
    <property type="entry name" value="Radical_SAM"/>
    <property type="match status" value="1"/>
</dbReference>